<sequence>MTLVHVLLCLLCVLSGTEANSAHLPRMIFTDKETRVQRLPLTGQNAPVQMLLQGPSDTVTAATLTNMNSYDFHKTPVESTVLWNCAYADSSEGCSYNLTVVLKMEANRMLMCGTNSIKEESLCCEADFSSPLASCSRTDKLKGIHDSIRLFHIKKGEPSAFDDKGDSADLYITHSGSRNYVIDGIYKFGKKSIKPYNDGKKKHYMGMILSKRRDNLQSRVYALYKEKNKDPNVFSGMWLPFVSQVCMSDLGGPKTFLQNTWTSHMKAKLFCGDVKTKQHFSEMVDVAIIHADSWQDTRVYGLFRNEWGMSALCVFTVRDIDLVFTTSLFKGLTTHPGRSRECPADSTVLPTDVLKLSVDHSEMELSVRPVNNAGPLFLNHHNYTHIYADSTQQDGKDPHTVIFLSLSNGRIHKVIQTENLTFFVAEYRPFTHQAHIHNIIFLPSSRRLYVYAGSELVQLDVENCAMYGDSCEQCVLARDPHCGWSGAHCSPWQTGMLQDVTTGNFNICPRKPNSEAVAGKNTITLPDKSRYFLQCPVVSHHALYSWHHQHNSTMCSSVVQDCVLLLDSMSPEKEGVYTCLSEESGYIKVQAQYHLQLEITAGGPSLRPLLWGCLMTALITCLSS</sequence>
<evidence type="ECO:0000256" key="4">
    <source>
        <dbReference type="PROSITE-ProRule" id="PRU00352"/>
    </source>
</evidence>
<dbReference type="GO" id="GO:0001755">
    <property type="term" value="P:neural crest cell migration"/>
    <property type="evidence" value="ECO:0007669"/>
    <property type="project" value="TreeGrafter"/>
</dbReference>
<feature type="domain" description="Ig-like" evidence="6">
    <location>
        <begin position="512"/>
        <end position="600"/>
    </location>
</feature>
<dbReference type="GO" id="GO:0030215">
    <property type="term" value="F:semaphorin receptor binding"/>
    <property type="evidence" value="ECO:0007669"/>
    <property type="project" value="InterPro"/>
</dbReference>
<dbReference type="GO" id="GO:0045499">
    <property type="term" value="F:chemorepellent activity"/>
    <property type="evidence" value="ECO:0007669"/>
    <property type="project" value="TreeGrafter"/>
</dbReference>
<accession>A0AAV6Q7U2</accession>
<evidence type="ECO:0000259" key="7">
    <source>
        <dbReference type="PROSITE" id="PS51004"/>
    </source>
</evidence>
<dbReference type="GO" id="GO:0005886">
    <property type="term" value="C:plasma membrane"/>
    <property type="evidence" value="ECO:0007669"/>
    <property type="project" value="TreeGrafter"/>
</dbReference>
<dbReference type="GO" id="GO:0043931">
    <property type="term" value="P:ossification involved in bone maturation"/>
    <property type="evidence" value="ECO:0007669"/>
    <property type="project" value="TreeGrafter"/>
</dbReference>
<dbReference type="Proteomes" id="UP000693946">
    <property type="component" value="Linkage Group LG7"/>
</dbReference>
<dbReference type="Pfam" id="PF01437">
    <property type="entry name" value="PSI"/>
    <property type="match status" value="1"/>
</dbReference>
<dbReference type="GO" id="GO:0005615">
    <property type="term" value="C:extracellular space"/>
    <property type="evidence" value="ECO:0007669"/>
    <property type="project" value="TreeGrafter"/>
</dbReference>
<keyword evidence="5" id="KW-0732">Signal</keyword>
<dbReference type="GO" id="GO:0000122">
    <property type="term" value="P:negative regulation of transcription by RNA polymerase II"/>
    <property type="evidence" value="ECO:0007669"/>
    <property type="project" value="TreeGrafter"/>
</dbReference>
<dbReference type="GO" id="GO:0071526">
    <property type="term" value="P:semaphorin-plexin signaling pathway"/>
    <property type="evidence" value="ECO:0007669"/>
    <property type="project" value="TreeGrafter"/>
</dbReference>
<evidence type="ECO:0000256" key="2">
    <source>
        <dbReference type="ARBA" id="ARBA00023136"/>
    </source>
</evidence>
<name>A0AAV6Q7U2_SOLSE</name>
<dbReference type="PROSITE" id="PS50835">
    <property type="entry name" value="IG_LIKE"/>
    <property type="match status" value="1"/>
</dbReference>
<keyword evidence="3" id="KW-0325">Glycoprotein</keyword>
<evidence type="ECO:0000256" key="1">
    <source>
        <dbReference type="ARBA" id="ARBA00004370"/>
    </source>
</evidence>
<dbReference type="InterPro" id="IPR016201">
    <property type="entry name" value="PSI"/>
</dbReference>
<gene>
    <name evidence="8" type="ORF">JOB18_035601</name>
</gene>
<dbReference type="InterPro" id="IPR001627">
    <property type="entry name" value="Semap_dom"/>
</dbReference>
<dbReference type="GO" id="GO:0007411">
    <property type="term" value="P:axon guidance"/>
    <property type="evidence" value="ECO:0007669"/>
    <property type="project" value="TreeGrafter"/>
</dbReference>
<feature type="chain" id="PRO_5043473467" evidence="5">
    <location>
        <begin position="20"/>
        <end position="624"/>
    </location>
</feature>
<dbReference type="PROSITE" id="PS51004">
    <property type="entry name" value="SEMA"/>
    <property type="match status" value="1"/>
</dbReference>
<dbReference type="EMBL" id="JAGKHQ010000019">
    <property type="protein sequence ID" value="KAG7482979.1"/>
    <property type="molecule type" value="Genomic_DNA"/>
</dbReference>
<comment type="subcellular location">
    <subcellularLocation>
        <location evidence="1">Membrane</location>
    </subcellularLocation>
</comment>
<dbReference type="InterPro" id="IPR007110">
    <property type="entry name" value="Ig-like_dom"/>
</dbReference>
<evidence type="ECO:0000313" key="9">
    <source>
        <dbReference type="Proteomes" id="UP000693946"/>
    </source>
</evidence>
<feature type="signal peptide" evidence="5">
    <location>
        <begin position="1"/>
        <end position="19"/>
    </location>
</feature>
<dbReference type="PANTHER" id="PTHR11036:SF144">
    <property type="entry name" value="SEMAPHORIN-7A-LIKE"/>
    <property type="match status" value="1"/>
</dbReference>
<evidence type="ECO:0000313" key="8">
    <source>
        <dbReference type="EMBL" id="KAG7482979.1"/>
    </source>
</evidence>
<dbReference type="InterPro" id="IPR027231">
    <property type="entry name" value="Semaphorin"/>
</dbReference>
<evidence type="ECO:0000256" key="5">
    <source>
        <dbReference type="SAM" id="SignalP"/>
    </source>
</evidence>
<dbReference type="PANTHER" id="PTHR11036">
    <property type="entry name" value="SEMAPHORIN"/>
    <property type="match status" value="1"/>
</dbReference>
<keyword evidence="9" id="KW-1185">Reference proteome</keyword>
<comment type="caution">
    <text evidence="8">The sequence shown here is derived from an EMBL/GenBank/DDBJ whole genome shotgun (WGS) entry which is preliminary data.</text>
</comment>
<evidence type="ECO:0000259" key="6">
    <source>
        <dbReference type="PROSITE" id="PS50835"/>
    </source>
</evidence>
<dbReference type="FunFam" id="2.60.40.10:FF:001170">
    <property type="entry name" value="Sema domain, immunoglobulin domain (Ig), short basic domain, secreted, (Semaphorin) 3F"/>
    <property type="match status" value="1"/>
</dbReference>
<dbReference type="GO" id="GO:0030335">
    <property type="term" value="P:positive regulation of cell migration"/>
    <property type="evidence" value="ECO:0007669"/>
    <property type="project" value="TreeGrafter"/>
</dbReference>
<evidence type="ECO:0000256" key="3">
    <source>
        <dbReference type="ARBA" id="ARBA00023180"/>
    </source>
</evidence>
<dbReference type="Pfam" id="PF01403">
    <property type="entry name" value="Sema"/>
    <property type="match status" value="1"/>
</dbReference>
<comment type="caution">
    <text evidence="4">Lacks conserved residue(s) required for the propagation of feature annotation.</text>
</comment>
<feature type="domain" description="Sema" evidence="7">
    <location>
        <begin position="1"/>
        <end position="461"/>
    </location>
</feature>
<dbReference type="SMART" id="SM00423">
    <property type="entry name" value="PSI"/>
    <property type="match status" value="1"/>
</dbReference>
<organism evidence="8 9">
    <name type="scientific">Solea senegalensis</name>
    <name type="common">Senegalese sole</name>
    <dbReference type="NCBI Taxonomy" id="28829"/>
    <lineage>
        <taxon>Eukaryota</taxon>
        <taxon>Metazoa</taxon>
        <taxon>Chordata</taxon>
        <taxon>Craniata</taxon>
        <taxon>Vertebrata</taxon>
        <taxon>Euteleostomi</taxon>
        <taxon>Actinopterygii</taxon>
        <taxon>Neopterygii</taxon>
        <taxon>Teleostei</taxon>
        <taxon>Neoteleostei</taxon>
        <taxon>Acanthomorphata</taxon>
        <taxon>Carangaria</taxon>
        <taxon>Pleuronectiformes</taxon>
        <taxon>Pleuronectoidei</taxon>
        <taxon>Soleidae</taxon>
        <taxon>Solea</taxon>
    </lineage>
</organism>
<keyword evidence="2" id="KW-0472">Membrane</keyword>
<protein>
    <submittedName>
        <fullName evidence="8">Semaphorin-7A-like</fullName>
    </submittedName>
</protein>
<proteinExistence type="predicted"/>
<dbReference type="InterPro" id="IPR002165">
    <property type="entry name" value="Plexin_repeat"/>
</dbReference>
<dbReference type="SMART" id="SM00630">
    <property type="entry name" value="Sema"/>
    <property type="match status" value="1"/>
</dbReference>
<dbReference type="AlphaFoldDB" id="A0AAV6Q7U2"/>
<reference evidence="8 9" key="1">
    <citation type="journal article" date="2021" name="Sci. Rep.">
        <title>Chromosome anchoring in Senegalese sole (Solea senegalensis) reveals sex-associated markers and genome rearrangements in flatfish.</title>
        <authorList>
            <person name="Guerrero-Cozar I."/>
            <person name="Gomez-Garrido J."/>
            <person name="Berbel C."/>
            <person name="Martinez-Blanch J.F."/>
            <person name="Alioto T."/>
            <person name="Claros M.G."/>
            <person name="Gagnaire P.A."/>
            <person name="Manchado M."/>
        </authorList>
    </citation>
    <scope>NUCLEOTIDE SEQUENCE [LARGE SCALE GENOMIC DNA]</scope>
    <source>
        <strain evidence="8">Sse05_10M</strain>
    </source>
</reference>